<reference evidence="3" key="1">
    <citation type="submission" date="2016-08" db="EMBL/GenBank/DDBJ databases">
        <title>Complete Genome Seqeunce of Paenibacillus sp. nov. IHBB 9852 from high altitute lake of Indian trans-Himalayas.</title>
        <authorList>
            <person name="Kiran S."/>
            <person name="Swarnkar M.K."/>
            <person name="Rana A."/>
            <person name="Tewari R."/>
            <person name="Gulati A."/>
        </authorList>
    </citation>
    <scope>NUCLEOTIDE SEQUENCE [LARGE SCALE GENOMIC DNA]</scope>
    <source>
        <strain evidence="3">IHBB 9852</strain>
    </source>
</reference>
<dbReference type="SMART" id="SM00698">
    <property type="entry name" value="MORN"/>
    <property type="match status" value="3"/>
</dbReference>
<protein>
    <recommendedName>
        <fullName evidence="6">MORN repeat-containing protein</fullName>
    </recommendedName>
</protein>
<evidence type="ECO:0000313" key="5">
    <source>
        <dbReference type="Proteomes" id="UP000189059"/>
    </source>
</evidence>
<dbReference type="EMBL" id="MRVI01000001">
    <property type="protein sequence ID" value="OOC63041.1"/>
    <property type="molecule type" value="Genomic_DNA"/>
</dbReference>
<dbReference type="KEGG" id="pib:BBD41_20720"/>
<organism evidence="3">
    <name type="scientific">Paenibacillus ihbetae</name>
    <dbReference type="NCBI Taxonomy" id="1870820"/>
    <lineage>
        <taxon>Bacteria</taxon>
        <taxon>Bacillati</taxon>
        <taxon>Bacillota</taxon>
        <taxon>Bacilli</taxon>
        <taxon>Bacillales</taxon>
        <taxon>Paenibacillaceae</taxon>
        <taxon>Paenibacillus</taxon>
    </lineage>
</organism>
<accession>A0A1B2E4A1</accession>
<dbReference type="PANTHER" id="PTHR23084">
    <property type="entry name" value="PHOSPHATIDYLINOSITOL-4-PHOSPHATE 5-KINASE RELATED"/>
    <property type="match status" value="1"/>
</dbReference>
<evidence type="ECO:0000313" key="4">
    <source>
        <dbReference type="EMBL" id="OOC63041.1"/>
    </source>
</evidence>
<name>A0A1B2E4A1_9BACL</name>
<dbReference type="Proteomes" id="UP000189059">
    <property type="component" value="Unassembled WGS sequence"/>
</dbReference>
<feature type="signal peptide" evidence="2">
    <location>
        <begin position="1"/>
        <end position="25"/>
    </location>
</feature>
<dbReference type="Pfam" id="PF02493">
    <property type="entry name" value="MORN"/>
    <property type="match status" value="3"/>
</dbReference>
<dbReference type="OrthoDB" id="7059515at2"/>
<dbReference type="Gene3D" id="2.20.110.10">
    <property type="entry name" value="Histone H3 K4-specific methyltransferase SET7/9 N-terminal domain"/>
    <property type="match status" value="1"/>
</dbReference>
<evidence type="ECO:0008006" key="6">
    <source>
        <dbReference type="Google" id="ProtNLM"/>
    </source>
</evidence>
<dbReference type="PANTHER" id="PTHR23084:SF263">
    <property type="entry name" value="MORN REPEAT-CONTAINING PROTEIN 1"/>
    <property type="match status" value="1"/>
</dbReference>
<dbReference type="GeneID" id="48310705"/>
<dbReference type="InterPro" id="IPR003409">
    <property type="entry name" value="MORN"/>
</dbReference>
<dbReference type="EMBL" id="CP016809">
    <property type="protein sequence ID" value="ANY74789.1"/>
    <property type="molecule type" value="Genomic_DNA"/>
</dbReference>
<dbReference type="SUPFAM" id="SSF82185">
    <property type="entry name" value="Histone H3 K4-specific methyltransferase SET7/9 N-terminal domain"/>
    <property type="match status" value="1"/>
</dbReference>
<sequence length="243" mass="26839">MKKMTSLTLTMALAASLTAASLAPAAASAIAAAAKERMQISERTSYYGEVSNGQPNGRGTIKWGTEKQYSGDFVNGKRSGNGKYINQYVEDGEMHKVVYTGSWSGDRINGEGVLTHKVTQADGTVRWHQIQKGIFKDGVFKSGYDVIQAVADPDFSFTYTNGKETLAIMGTNKFLHQAWKKGNLFDVKYKNGSVNKSYTIFPLGTETEQRKNDADRKYLQSIYKKIAPHLGQFEALSKQVPLK</sequence>
<dbReference type="AlphaFoldDB" id="A0A1B2E4A1"/>
<evidence type="ECO:0000313" key="3">
    <source>
        <dbReference type="EMBL" id="ANY74789.1"/>
    </source>
</evidence>
<keyword evidence="1" id="KW-0677">Repeat</keyword>
<dbReference type="RefSeq" id="WP_077567797.1">
    <property type="nucleotide sequence ID" value="NZ_CP016809.1"/>
</dbReference>
<gene>
    <name evidence="4" type="ORF">BBD40_14895</name>
    <name evidence="3" type="ORF">BBD41_20720</name>
</gene>
<feature type="chain" id="PRO_5038727906" description="MORN repeat-containing protein" evidence="2">
    <location>
        <begin position="26"/>
        <end position="243"/>
    </location>
</feature>
<keyword evidence="5" id="KW-1185">Reference proteome</keyword>
<evidence type="ECO:0000256" key="2">
    <source>
        <dbReference type="SAM" id="SignalP"/>
    </source>
</evidence>
<evidence type="ECO:0000256" key="1">
    <source>
        <dbReference type="ARBA" id="ARBA00022737"/>
    </source>
</evidence>
<proteinExistence type="predicted"/>
<reference evidence="4 5" key="2">
    <citation type="submission" date="2016-12" db="EMBL/GenBank/DDBJ databases">
        <title>Genome sequencing and description of Paenibacillus sp. nov. from high altitude lake in the Indian Trans- Himalayas.</title>
        <authorList>
            <person name="Kiran S."/>
            <person name="Swarnkar M.K."/>
            <person name="Rana A."/>
            <person name="Tewari R."/>
            <person name="Gulati A."/>
        </authorList>
    </citation>
    <scope>NUCLEOTIDE SEQUENCE [LARGE SCALE GENOMIC DNA]</scope>
    <source>
        <strain evidence="4 5">IHBB 9951</strain>
    </source>
</reference>
<keyword evidence="2" id="KW-0732">Signal</keyword>